<gene>
    <name evidence="4" type="primary">BUD22</name>
    <name evidence="4" type="ORF">I7I52_10765</name>
</gene>
<name>A0A8H7Z2V3_AJECA</name>
<dbReference type="VEuPathDB" id="FungiDB:I7I52_10765"/>
<protein>
    <submittedName>
        <fullName evidence="4">NADH-ubiquinone oxidoreductase</fullName>
    </submittedName>
</protein>
<dbReference type="OrthoDB" id="3364872at2759"/>
<keyword evidence="4" id="KW-0830">Ubiquinone</keyword>
<evidence type="ECO:0000256" key="1">
    <source>
        <dbReference type="ARBA" id="ARBA00023054"/>
    </source>
</evidence>
<feature type="compositionally biased region" description="Basic and acidic residues" evidence="2">
    <location>
        <begin position="390"/>
        <end position="402"/>
    </location>
</feature>
<reference evidence="4 5" key="1">
    <citation type="submission" date="2021-01" db="EMBL/GenBank/DDBJ databases">
        <title>Chromosome-level genome assembly of a human fungal pathogen reveals clustering of transcriptionally co-regulated genes.</title>
        <authorList>
            <person name="Voorhies M."/>
            <person name="Cohen S."/>
            <person name="Shea T.P."/>
            <person name="Petrus S."/>
            <person name="Munoz J.F."/>
            <person name="Poplawski S."/>
            <person name="Goldman W.E."/>
            <person name="Michael T."/>
            <person name="Cuomo C.A."/>
            <person name="Sil A."/>
            <person name="Beyhan S."/>
        </authorList>
    </citation>
    <scope>NUCLEOTIDE SEQUENCE [LARGE SCALE GENOMIC DNA]</scope>
    <source>
        <strain evidence="4 5">G184AR</strain>
    </source>
</reference>
<accession>A0A8H7Z2V3</accession>
<dbReference type="GO" id="GO:0005634">
    <property type="term" value="C:nucleus"/>
    <property type="evidence" value="ECO:0007669"/>
    <property type="project" value="TreeGrafter"/>
</dbReference>
<dbReference type="GO" id="GO:0030490">
    <property type="term" value="P:maturation of SSU-rRNA"/>
    <property type="evidence" value="ECO:0007669"/>
    <property type="project" value="TreeGrafter"/>
</dbReference>
<dbReference type="InterPro" id="IPR037393">
    <property type="entry name" value="Bud22/SRFB1"/>
</dbReference>
<keyword evidence="1" id="KW-0175">Coiled coil</keyword>
<dbReference type="EMBL" id="JAEVHI010000002">
    <property type="protein sequence ID" value="KAG5300210.1"/>
    <property type="molecule type" value="Genomic_DNA"/>
</dbReference>
<dbReference type="GO" id="GO:0030686">
    <property type="term" value="C:90S preribosome"/>
    <property type="evidence" value="ECO:0007669"/>
    <property type="project" value="TreeGrafter"/>
</dbReference>
<feature type="domain" description="Bud22" evidence="3">
    <location>
        <begin position="34"/>
        <end position="430"/>
    </location>
</feature>
<feature type="compositionally biased region" description="Basic and acidic residues" evidence="2">
    <location>
        <begin position="335"/>
        <end position="360"/>
    </location>
</feature>
<sequence>MPKRKRGDHEESSILSNQDDRRLRIQIARLEQKLEHGCQLIFRALKTARGFERQKLGRRQKTSKQKNETAQLSRIGQEIQALKALDLGATAERHLLKHLVRTKRIAESPAFSRFLSARKPRLEGPQNGPEANVIARLFNSNPVRDVLPGITNDIRHILGLSDGVLTAKPMDRENPPPNPKGSEIVEEGPASKLHQAYEGDLEMEDAYVKQYNAQLASSSESEPETDDQEKDENNHHSRLTLAGFEPPLSPTSSIVSSEPTSKTTTKTSKPNNKNPETAFLPSLIMGGYWSGSESAEEDAAAAAIQPRKNRMGQQARRKLWEKKFGSGANHLKNQPPEKEKSRDSGWDMRRGALSRDETRGKRGRGGLPGALSSRRPKVESAAQAPNPNFEQRRNRQASEQKPLHPSWEAAKKAKERKAQAAFQGKKITFD</sequence>
<feature type="region of interest" description="Disordered" evidence="2">
    <location>
        <begin position="166"/>
        <end position="188"/>
    </location>
</feature>
<feature type="compositionally biased region" description="Basic and acidic residues" evidence="2">
    <location>
        <begin position="409"/>
        <end position="418"/>
    </location>
</feature>
<feature type="compositionally biased region" description="Low complexity" evidence="2">
    <location>
        <begin position="256"/>
        <end position="277"/>
    </location>
</feature>
<dbReference type="InterPro" id="IPR015158">
    <property type="entry name" value="Bud22_dom"/>
</dbReference>
<comment type="caution">
    <text evidence="4">The sequence shown here is derived from an EMBL/GenBank/DDBJ whole genome shotgun (WGS) entry which is preliminary data.</text>
</comment>
<dbReference type="AlphaFoldDB" id="A0A8H7Z2V3"/>
<feature type="compositionally biased region" description="Basic residues" evidence="2">
    <location>
        <begin position="307"/>
        <end position="320"/>
    </location>
</feature>
<evidence type="ECO:0000313" key="5">
    <source>
        <dbReference type="Proteomes" id="UP000670092"/>
    </source>
</evidence>
<dbReference type="Proteomes" id="UP000670092">
    <property type="component" value="Unassembled WGS sequence"/>
</dbReference>
<dbReference type="Pfam" id="PF09073">
    <property type="entry name" value="BUD22"/>
    <property type="match status" value="1"/>
</dbReference>
<evidence type="ECO:0000313" key="4">
    <source>
        <dbReference type="EMBL" id="KAG5300210.1"/>
    </source>
</evidence>
<organism evidence="4 5">
    <name type="scientific">Ajellomyces capsulatus</name>
    <name type="common">Darling's disease fungus</name>
    <name type="synonym">Histoplasma capsulatum</name>
    <dbReference type="NCBI Taxonomy" id="5037"/>
    <lineage>
        <taxon>Eukaryota</taxon>
        <taxon>Fungi</taxon>
        <taxon>Dikarya</taxon>
        <taxon>Ascomycota</taxon>
        <taxon>Pezizomycotina</taxon>
        <taxon>Eurotiomycetes</taxon>
        <taxon>Eurotiomycetidae</taxon>
        <taxon>Onygenales</taxon>
        <taxon>Ajellomycetaceae</taxon>
        <taxon>Histoplasma</taxon>
    </lineage>
</organism>
<proteinExistence type="predicted"/>
<dbReference type="PANTHER" id="PTHR23325">
    <property type="entry name" value="SERUM RESPONSE FACTOR-BINDING"/>
    <property type="match status" value="1"/>
</dbReference>
<feature type="region of interest" description="Disordered" evidence="2">
    <location>
        <begin position="213"/>
        <end position="430"/>
    </location>
</feature>
<evidence type="ECO:0000259" key="3">
    <source>
        <dbReference type="Pfam" id="PF09073"/>
    </source>
</evidence>
<evidence type="ECO:0000256" key="2">
    <source>
        <dbReference type="SAM" id="MobiDB-lite"/>
    </source>
</evidence>
<dbReference type="PANTHER" id="PTHR23325:SF1">
    <property type="entry name" value="SERUM RESPONSE FACTOR-BINDING PROTEIN 1"/>
    <property type="match status" value="1"/>
</dbReference>
<feature type="compositionally biased region" description="Acidic residues" evidence="2">
    <location>
        <begin position="221"/>
        <end position="230"/>
    </location>
</feature>